<dbReference type="KEGG" id="bmur:ABE28_019960"/>
<name>A0A1B3XTV4_9BACI</name>
<dbReference type="EMBL" id="CP017080">
    <property type="protein sequence ID" value="AOH56649.1"/>
    <property type="molecule type" value="Genomic_DNA"/>
</dbReference>
<accession>A0A1B3XTV4</accession>
<organism evidence="1 2">
    <name type="scientific">Peribacillus muralis</name>
    <dbReference type="NCBI Taxonomy" id="264697"/>
    <lineage>
        <taxon>Bacteria</taxon>
        <taxon>Bacillati</taxon>
        <taxon>Bacillota</taxon>
        <taxon>Bacilli</taxon>
        <taxon>Bacillales</taxon>
        <taxon>Bacillaceae</taxon>
        <taxon>Peribacillus</taxon>
    </lineage>
</organism>
<dbReference type="AlphaFoldDB" id="A0A1B3XTV4"/>
<sequence length="75" mass="8495">MTGGGWEYGHNDGRGFRSEVNIVVRREASLKEAKQAQHILPRMQEFVMSQARLNGSPIGMGTECFSEHCRQDKED</sequence>
<gene>
    <name evidence="1" type="ORF">ABE28_019960</name>
</gene>
<dbReference type="STRING" id="264697.ABE28_019960"/>
<evidence type="ECO:0000313" key="2">
    <source>
        <dbReference type="Proteomes" id="UP000077926"/>
    </source>
</evidence>
<evidence type="ECO:0000313" key="1">
    <source>
        <dbReference type="EMBL" id="AOH56649.1"/>
    </source>
</evidence>
<dbReference type="Proteomes" id="UP000077926">
    <property type="component" value="Chromosome"/>
</dbReference>
<proteinExistence type="predicted"/>
<keyword evidence="2" id="KW-1185">Reference proteome</keyword>
<reference evidence="1 2" key="1">
    <citation type="submission" date="2016-08" db="EMBL/GenBank/DDBJ databases">
        <title>Complete genome sequence of Bacillus muralis G25-68, a strain with toxicity to nematodes.</title>
        <authorList>
            <person name="Zheng Z."/>
        </authorList>
    </citation>
    <scope>NUCLEOTIDE SEQUENCE [LARGE SCALE GENOMIC DNA]</scope>
    <source>
        <strain evidence="1 2">G25-68</strain>
    </source>
</reference>
<protein>
    <submittedName>
        <fullName evidence="1">Uncharacterized protein</fullName>
    </submittedName>
</protein>